<dbReference type="Pfam" id="PF00472">
    <property type="entry name" value="RF-1"/>
    <property type="match status" value="1"/>
</dbReference>
<comment type="similarity">
    <text evidence="1">Belongs to the prokaryotic/mitochondrial release factor family.</text>
</comment>
<dbReference type="GO" id="GO:0003747">
    <property type="term" value="F:translation release factor activity"/>
    <property type="evidence" value="ECO:0007669"/>
    <property type="project" value="InterPro"/>
</dbReference>
<dbReference type="SMART" id="SM00937">
    <property type="entry name" value="PCRF"/>
    <property type="match status" value="1"/>
</dbReference>
<dbReference type="PANTHER" id="PTHR43116:SF3">
    <property type="entry name" value="CLASS I PEPTIDE CHAIN RELEASE FACTOR"/>
    <property type="match status" value="1"/>
</dbReference>
<sequence>MADEREQRLKELEAMMASPGFWVDKDKAQELVREYQSLKESGSGDPHDAGNATLAILAGAGGDDAEDFARMLRRMYEGYAAKKEWRVRELHANENDHGGYRNLILEISGSGVYGRLRHEAGVHRLVRQSPFNANAKRQTSFALVEVLPTLVASDKVELKPDDIEIQFARSGGAGGQNVNKRETAVRILHTPTNLSVHVSSERSQLANREKALELLKAKIFAKEEAAREAEAKGRSIAATTANEWGSQIRSYVLHPYKMVKDHRTGYESSAPDKVLEGDLDKFIDAAAASGVQ</sequence>
<dbReference type="PANTHER" id="PTHR43116">
    <property type="entry name" value="PEPTIDE CHAIN RELEASE FACTOR 2"/>
    <property type="match status" value="1"/>
</dbReference>
<dbReference type="InterPro" id="IPR005139">
    <property type="entry name" value="PCRF"/>
</dbReference>
<evidence type="ECO:0000259" key="3">
    <source>
        <dbReference type="PROSITE" id="PS00745"/>
    </source>
</evidence>
<feature type="domain" description="Prokaryotic-type class I peptide chain release factors" evidence="3">
    <location>
        <begin position="169"/>
        <end position="185"/>
    </location>
</feature>
<evidence type="ECO:0000313" key="5">
    <source>
        <dbReference type="Proteomes" id="UP000177232"/>
    </source>
</evidence>
<dbReference type="PROSITE" id="PS00745">
    <property type="entry name" value="RF_PROK_I"/>
    <property type="match status" value="1"/>
</dbReference>
<comment type="caution">
    <text evidence="4">The sequence shown here is derived from an EMBL/GenBank/DDBJ whole genome shotgun (WGS) entry which is preliminary data.</text>
</comment>
<dbReference type="Gene3D" id="1.20.58.410">
    <property type="entry name" value="Release factor"/>
    <property type="match status" value="1"/>
</dbReference>
<dbReference type="Proteomes" id="UP000177232">
    <property type="component" value="Unassembled WGS sequence"/>
</dbReference>
<organism evidence="4 5">
    <name type="scientific">Candidatus Kaiserbacteria bacterium RIFCSPHIGHO2_02_FULL_55_17</name>
    <dbReference type="NCBI Taxonomy" id="1798496"/>
    <lineage>
        <taxon>Bacteria</taxon>
        <taxon>Candidatus Kaiseribacteriota</taxon>
    </lineage>
</organism>
<gene>
    <name evidence="4" type="ORF">A3C94_00685</name>
</gene>
<dbReference type="Gene3D" id="3.30.70.1660">
    <property type="match status" value="1"/>
</dbReference>
<dbReference type="GO" id="GO:0005737">
    <property type="term" value="C:cytoplasm"/>
    <property type="evidence" value="ECO:0007669"/>
    <property type="project" value="UniProtKB-ARBA"/>
</dbReference>
<dbReference type="InterPro" id="IPR045853">
    <property type="entry name" value="Pep_chain_release_fac_I_sf"/>
</dbReference>
<accession>A0A1F6DSL0</accession>
<name>A0A1F6DSL0_9BACT</name>
<dbReference type="Pfam" id="PF03462">
    <property type="entry name" value="PCRF"/>
    <property type="match status" value="1"/>
</dbReference>
<keyword evidence="2" id="KW-0488">Methylation</keyword>
<dbReference type="Gene3D" id="3.30.160.20">
    <property type="match status" value="1"/>
</dbReference>
<dbReference type="InterPro" id="IPR000352">
    <property type="entry name" value="Pep_chain_release_fac_I"/>
</dbReference>
<dbReference type="AlphaFoldDB" id="A0A1F6DSL0"/>
<dbReference type="SUPFAM" id="SSF75620">
    <property type="entry name" value="Release factor"/>
    <property type="match status" value="1"/>
</dbReference>
<protein>
    <recommendedName>
        <fullName evidence="3">Prokaryotic-type class I peptide chain release factors domain-containing protein</fullName>
    </recommendedName>
</protein>
<reference evidence="4 5" key="1">
    <citation type="journal article" date="2016" name="Nat. Commun.">
        <title>Thousands of microbial genomes shed light on interconnected biogeochemical processes in an aquifer system.</title>
        <authorList>
            <person name="Anantharaman K."/>
            <person name="Brown C.T."/>
            <person name="Hug L.A."/>
            <person name="Sharon I."/>
            <person name="Castelle C.J."/>
            <person name="Probst A.J."/>
            <person name="Thomas B.C."/>
            <person name="Singh A."/>
            <person name="Wilkins M.J."/>
            <person name="Karaoz U."/>
            <person name="Brodie E.L."/>
            <person name="Williams K.H."/>
            <person name="Hubbard S.S."/>
            <person name="Banfield J.F."/>
        </authorList>
    </citation>
    <scope>NUCLEOTIDE SEQUENCE [LARGE SCALE GENOMIC DNA]</scope>
</reference>
<evidence type="ECO:0000256" key="2">
    <source>
        <dbReference type="ARBA" id="ARBA00022481"/>
    </source>
</evidence>
<proteinExistence type="inferred from homology"/>
<dbReference type="EMBL" id="MFLJ01000026">
    <property type="protein sequence ID" value="OGG64368.1"/>
    <property type="molecule type" value="Genomic_DNA"/>
</dbReference>
<evidence type="ECO:0000313" key="4">
    <source>
        <dbReference type="EMBL" id="OGG64368.1"/>
    </source>
</evidence>
<dbReference type="STRING" id="1798496.A3C94_00685"/>
<evidence type="ECO:0000256" key="1">
    <source>
        <dbReference type="ARBA" id="ARBA00010835"/>
    </source>
</evidence>